<protein>
    <submittedName>
        <fullName evidence="1">Uncharacterized protein</fullName>
    </submittedName>
</protein>
<proteinExistence type="predicted"/>
<dbReference type="Gene3D" id="3.40.850.10">
    <property type="entry name" value="Kinesin motor domain"/>
    <property type="match status" value="1"/>
</dbReference>
<dbReference type="InterPro" id="IPR036961">
    <property type="entry name" value="Kinesin_motor_dom_sf"/>
</dbReference>
<sequence>MKTLPPTMIESSSCGDDYDGVIYSQLNLIDLVRSESSKTETTGLRRKEGSYINKYWVEKEGGEREREKESNVANERREGGTHVYMQLQRLHLIFLDNVHLDLALLLAAGMVIAAAVPLCHSCTPGDADNF</sequence>
<accession>A0A843VFR1</accession>
<dbReference type="Proteomes" id="UP000652761">
    <property type="component" value="Unassembled WGS sequence"/>
</dbReference>
<dbReference type="EMBL" id="NMUH01001617">
    <property type="protein sequence ID" value="MQL93976.1"/>
    <property type="molecule type" value="Genomic_DNA"/>
</dbReference>
<gene>
    <name evidence="1" type="ORF">Taro_026625</name>
</gene>
<reference evidence="1" key="1">
    <citation type="submission" date="2017-07" db="EMBL/GenBank/DDBJ databases">
        <title>Taro Niue Genome Assembly and Annotation.</title>
        <authorList>
            <person name="Atibalentja N."/>
            <person name="Keating K."/>
            <person name="Fields C.J."/>
        </authorList>
    </citation>
    <scope>NUCLEOTIDE SEQUENCE</scope>
    <source>
        <strain evidence="1">Niue_2</strain>
        <tissue evidence="1">Leaf</tissue>
    </source>
</reference>
<dbReference type="AlphaFoldDB" id="A0A843VFR1"/>
<evidence type="ECO:0000313" key="1">
    <source>
        <dbReference type="EMBL" id="MQL93976.1"/>
    </source>
</evidence>
<evidence type="ECO:0000313" key="2">
    <source>
        <dbReference type="Proteomes" id="UP000652761"/>
    </source>
</evidence>
<keyword evidence="2" id="KW-1185">Reference proteome</keyword>
<dbReference type="OrthoDB" id="3176171at2759"/>
<organism evidence="1 2">
    <name type="scientific">Colocasia esculenta</name>
    <name type="common">Wild taro</name>
    <name type="synonym">Arum esculentum</name>
    <dbReference type="NCBI Taxonomy" id="4460"/>
    <lineage>
        <taxon>Eukaryota</taxon>
        <taxon>Viridiplantae</taxon>
        <taxon>Streptophyta</taxon>
        <taxon>Embryophyta</taxon>
        <taxon>Tracheophyta</taxon>
        <taxon>Spermatophyta</taxon>
        <taxon>Magnoliopsida</taxon>
        <taxon>Liliopsida</taxon>
        <taxon>Araceae</taxon>
        <taxon>Aroideae</taxon>
        <taxon>Colocasieae</taxon>
        <taxon>Colocasia</taxon>
    </lineage>
</organism>
<comment type="caution">
    <text evidence="1">The sequence shown here is derived from an EMBL/GenBank/DDBJ whole genome shotgun (WGS) entry which is preliminary data.</text>
</comment>
<name>A0A843VFR1_COLES</name>